<dbReference type="AlphaFoldDB" id="A0A377FQQ2"/>
<dbReference type="Pfam" id="PF03551">
    <property type="entry name" value="PadR"/>
    <property type="match status" value="1"/>
</dbReference>
<reference evidence="2 3" key="1">
    <citation type="submission" date="2018-06" db="EMBL/GenBank/DDBJ databases">
        <authorList>
            <consortium name="Pathogen Informatics"/>
            <person name="Doyle S."/>
        </authorList>
    </citation>
    <scope>NUCLEOTIDE SEQUENCE [LARGE SCALE GENOMIC DNA]</scope>
    <source>
        <strain evidence="2 3">NCTC13163</strain>
    </source>
</reference>
<dbReference type="RefSeq" id="WP_029334196.1">
    <property type="nucleotide sequence ID" value="NZ_UGGP01000001.1"/>
</dbReference>
<name>A0A377FQQ2_9BACL</name>
<organism evidence="2 3">
    <name type="scientific">Exiguobacterium aurantiacum</name>
    <dbReference type="NCBI Taxonomy" id="33987"/>
    <lineage>
        <taxon>Bacteria</taxon>
        <taxon>Bacillati</taxon>
        <taxon>Bacillota</taxon>
        <taxon>Bacilli</taxon>
        <taxon>Bacillales</taxon>
        <taxon>Bacillales Family XII. Incertae Sedis</taxon>
        <taxon>Exiguobacterium</taxon>
    </lineage>
</organism>
<dbReference type="Gene3D" id="1.10.10.10">
    <property type="entry name" value="Winged helix-like DNA-binding domain superfamily/Winged helix DNA-binding domain"/>
    <property type="match status" value="1"/>
</dbReference>
<dbReference type="InterPro" id="IPR005149">
    <property type="entry name" value="Tscrpt_reg_PadR_N"/>
</dbReference>
<gene>
    <name evidence="2" type="ORF">NCTC13163_00383</name>
</gene>
<evidence type="ECO:0000313" key="3">
    <source>
        <dbReference type="Proteomes" id="UP000254060"/>
    </source>
</evidence>
<feature type="domain" description="Transcription regulator PadR N-terminal" evidence="1">
    <location>
        <begin position="24"/>
        <end position="87"/>
    </location>
</feature>
<dbReference type="PANTHER" id="PTHR33169">
    <property type="entry name" value="PADR-FAMILY TRANSCRIPTIONAL REGULATOR"/>
    <property type="match status" value="1"/>
</dbReference>
<evidence type="ECO:0000259" key="1">
    <source>
        <dbReference type="Pfam" id="PF03551"/>
    </source>
</evidence>
<dbReference type="Proteomes" id="UP000254060">
    <property type="component" value="Unassembled WGS sequence"/>
</dbReference>
<dbReference type="EMBL" id="UGGP01000001">
    <property type="protein sequence ID" value="STO07038.1"/>
    <property type="molecule type" value="Genomic_DNA"/>
</dbReference>
<protein>
    <submittedName>
        <fullName evidence="2">Transcriptional regulator, Acidobacterial, PadR-family</fullName>
    </submittedName>
</protein>
<dbReference type="PANTHER" id="PTHR33169:SF13">
    <property type="entry name" value="PADR-FAMILY TRANSCRIPTIONAL REGULATOR"/>
    <property type="match status" value="1"/>
</dbReference>
<dbReference type="InterPro" id="IPR052509">
    <property type="entry name" value="Metal_resp_DNA-bind_regulator"/>
</dbReference>
<sequence>MPRNDTIELGELTDSMFYILLALTEPRHGYLIMQFVEELTAGRMQIGPASMYTIIKKLVAAGLIHPLDGDGKKKSYLITDAGRDLLRDDVKRRQAIVEDARFILEGEGHV</sequence>
<dbReference type="OrthoDB" id="9814826at2"/>
<proteinExistence type="predicted"/>
<dbReference type="InterPro" id="IPR036388">
    <property type="entry name" value="WH-like_DNA-bd_sf"/>
</dbReference>
<dbReference type="InterPro" id="IPR036390">
    <property type="entry name" value="WH_DNA-bd_sf"/>
</dbReference>
<accession>A0A377FQQ2</accession>
<dbReference type="STRING" id="1397694.GCA_000702585_00900"/>
<dbReference type="SUPFAM" id="SSF46785">
    <property type="entry name" value="Winged helix' DNA-binding domain"/>
    <property type="match status" value="1"/>
</dbReference>
<evidence type="ECO:0000313" key="2">
    <source>
        <dbReference type="EMBL" id="STO07038.1"/>
    </source>
</evidence>